<sequence>MAGHIVVGVDGSAAASAAVEWAAEDARRKGLGLRVVHVCASWPAEHAAGRCAEALAAAGERAGEAAGDLEVTTELLQGNVIERLLAESATAAEVVLGSRGLGEFQAMLVGSVSLAVAGHAAGPAVIVRDAAATRHGRVVVGYDRSEHAETAMQYAVDHARAHGARLHVLHAWRTPLLTPHQAAYNSLLADAYQEETRDVAESVASWREKNPDLDFTHETATGHPVDVLARAGATADLVVVGSRGLGGFASAVLGSVSHGVLHHVTCPVAVVRPRHEGTLTGT</sequence>
<dbReference type="Pfam" id="PF00582">
    <property type="entry name" value="Usp"/>
    <property type="match status" value="2"/>
</dbReference>
<evidence type="ECO:0000313" key="4">
    <source>
        <dbReference type="Proteomes" id="UP000696294"/>
    </source>
</evidence>
<reference evidence="3 4" key="1">
    <citation type="submission" date="2020-03" db="EMBL/GenBank/DDBJ databases">
        <title>WGS of actinomycetes isolated from Thailand.</title>
        <authorList>
            <person name="Thawai C."/>
        </authorList>
    </citation>
    <scope>NUCLEOTIDE SEQUENCE [LARGE SCALE GENOMIC DNA]</scope>
    <source>
        <strain evidence="3 4">FMUSA5-5</strain>
    </source>
</reference>
<evidence type="ECO:0000256" key="1">
    <source>
        <dbReference type="ARBA" id="ARBA00008791"/>
    </source>
</evidence>
<proteinExistence type="inferred from homology"/>
<dbReference type="InterPro" id="IPR014729">
    <property type="entry name" value="Rossmann-like_a/b/a_fold"/>
</dbReference>
<evidence type="ECO:0000313" key="3">
    <source>
        <dbReference type="EMBL" id="NJP88718.1"/>
    </source>
</evidence>
<protein>
    <submittedName>
        <fullName evidence="3">Universal stress protein</fullName>
    </submittedName>
</protein>
<dbReference type="PANTHER" id="PTHR46268">
    <property type="entry name" value="STRESS RESPONSE PROTEIN NHAX"/>
    <property type="match status" value="1"/>
</dbReference>
<dbReference type="EMBL" id="JAATEP010000002">
    <property type="protein sequence ID" value="NJP88718.1"/>
    <property type="molecule type" value="Genomic_DNA"/>
</dbReference>
<dbReference type="PRINTS" id="PR01438">
    <property type="entry name" value="UNVRSLSTRESS"/>
</dbReference>
<dbReference type="Proteomes" id="UP000696294">
    <property type="component" value="Unassembled WGS sequence"/>
</dbReference>
<dbReference type="InterPro" id="IPR006016">
    <property type="entry name" value="UspA"/>
</dbReference>
<dbReference type="InterPro" id="IPR006015">
    <property type="entry name" value="Universal_stress_UspA"/>
</dbReference>
<dbReference type="SUPFAM" id="SSF52402">
    <property type="entry name" value="Adenine nucleotide alpha hydrolases-like"/>
    <property type="match status" value="2"/>
</dbReference>
<comment type="similarity">
    <text evidence="1">Belongs to the universal stress protein A family.</text>
</comment>
<organism evidence="3 4">
    <name type="scientific">Nonomuraea composti</name>
    <dbReference type="NCBI Taxonomy" id="2720023"/>
    <lineage>
        <taxon>Bacteria</taxon>
        <taxon>Bacillati</taxon>
        <taxon>Actinomycetota</taxon>
        <taxon>Actinomycetes</taxon>
        <taxon>Streptosporangiales</taxon>
        <taxon>Streptosporangiaceae</taxon>
        <taxon>Nonomuraea</taxon>
    </lineage>
</organism>
<accession>A0ABX1ASY5</accession>
<gene>
    <name evidence="3" type="ORF">HCN51_04460</name>
</gene>
<feature type="domain" description="UspA" evidence="2">
    <location>
        <begin position="1"/>
        <end position="128"/>
    </location>
</feature>
<dbReference type="RefSeq" id="WP_168007033.1">
    <property type="nucleotide sequence ID" value="NZ_JAATEP010000002.1"/>
</dbReference>
<keyword evidence="4" id="KW-1185">Reference proteome</keyword>
<name>A0ABX1ASY5_9ACTN</name>
<feature type="domain" description="UspA" evidence="2">
    <location>
        <begin position="137"/>
        <end position="272"/>
    </location>
</feature>
<comment type="caution">
    <text evidence="3">The sequence shown here is derived from an EMBL/GenBank/DDBJ whole genome shotgun (WGS) entry which is preliminary data.</text>
</comment>
<dbReference type="Gene3D" id="3.40.50.620">
    <property type="entry name" value="HUPs"/>
    <property type="match status" value="2"/>
</dbReference>
<dbReference type="PANTHER" id="PTHR46268:SF6">
    <property type="entry name" value="UNIVERSAL STRESS PROTEIN UP12"/>
    <property type="match status" value="1"/>
</dbReference>
<evidence type="ECO:0000259" key="2">
    <source>
        <dbReference type="Pfam" id="PF00582"/>
    </source>
</evidence>